<feature type="transmembrane region" description="Helical" evidence="10">
    <location>
        <begin position="131"/>
        <end position="157"/>
    </location>
</feature>
<keyword evidence="4" id="KW-1003">Cell membrane</keyword>
<feature type="transmembrane region" description="Helical" evidence="10">
    <location>
        <begin position="104"/>
        <end position="125"/>
    </location>
</feature>
<comment type="similarity">
    <text evidence="2">Belongs to the binding-protein-dependent transport system permease family. FecCD subfamily.</text>
</comment>
<keyword evidence="5" id="KW-0406">Ion transport</keyword>
<dbReference type="PATRIC" id="fig|176280.10.peg.488"/>
<evidence type="ECO:0000256" key="7">
    <source>
        <dbReference type="ARBA" id="ARBA00022989"/>
    </source>
</evidence>
<dbReference type="InterPro" id="IPR000522">
    <property type="entry name" value="ABC_transptr_permease_BtuC"/>
</dbReference>
<dbReference type="Proteomes" id="UP000001411">
    <property type="component" value="Chromosome"/>
</dbReference>
<evidence type="ECO:0000313" key="12">
    <source>
        <dbReference type="Proteomes" id="UP000001411"/>
    </source>
</evidence>
<evidence type="ECO:0000256" key="1">
    <source>
        <dbReference type="ARBA" id="ARBA00004651"/>
    </source>
</evidence>
<dbReference type="RefSeq" id="WP_002438903.1">
    <property type="nucleotide sequence ID" value="NC_004461.1"/>
</dbReference>
<feature type="transmembrane region" description="Helical" evidence="10">
    <location>
        <begin position="70"/>
        <end position="92"/>
    </location>
</feature>
<comment type="subcellular location">
    <subcellularLocation>
        <location evidence="1">Cell membrane</location>
        <topology evidence="1">Multi-pass membrane protein</topology>
    </subcellularLocation>
</comment>
<evidence type="ECO:0000256" key="5">
    <source>
        <dbReference type="ARBA" id="ARBA00022496"/>
    </source>
</evidence>
<keyword evidence="6 10" id="KW-0812">Transmembrane</keyword>
<reference evidence="11 12" key="1">
    <citation type="journal article" date="2003" name="Mol. Microbiol.">
        <title>Genome-based analysis of virulence genes in a non-biofilm-forming Staphylococcus epidermidis strain (ATCC 12228).</title>
        <authorList>
            <person name="Zhang Y.Q."/>
            <person name="Ren S.X."/>
            <person name="Li H.L."/>
            <person name="Wang Y.X."/>
            <person name="Fu G."/>
            <person name="Yang J."/>
            <person name="Qin Z.Q."/>
            <person name="Miao Y.G."/>
            <person name="Wang W.Y."/>
            <person name="Chen R.S."/>
            <person name="Shen Y."/>
            <person name="Chen Z."/>
            <person name="Yuan Z.H."/>
            <person name="Zhao G.P."/>
            <person name="Qu D."/>
            <person name="Danchin A."/>
            <person name="Wen Y.M."/>
        </authorList>
    </citation>
    <scope>NUCLEOTIDE SEQUENCE [LARGE SCALE GENOMIC DNA]</scope>
    <source>
        <strain evidence="12">ATCC 12228 / FDA PCI 1200</strain>
    </source>
</reference>
<dbReference type="GO" id="GO:0033214">
    <property type="term" value="P:siderophore-iron import into cell"/>
    <property type="evidence" value="ECO:0007669"/>
    <property type="project" value="TreeGrafter"/>
</dbReference>
<evidence type="ECO:0000256" key="2">
    <source>
        <dbReference type="ARBA" id="ARBA00007935"/>
    </source>
</evidence>
<evidence type="ECO:0000256" key="3">
    <source>
        <dbReference type="ARBA" id="ARBA00022448"/>
    </source>
</evidence>
<dbReference type="OrthoDB" id="9796260at2"/>
<dbReference type="GO" id="GO:0005886">
    <property type="term" value="C:plasma membrane"/>
    <property type="evidence" value="ECO:0007669"/>
    <property type="project" value="UniProtKB-SubCell"/>
</dbReference>
<keyword evidence="7 10" id="KW-1133">Transmembrane helix</keyword>
<evidence type="ECO:0000256" key="9">
    <source>
        <dbReference type="ARBA" id="ARBA00023136"/>
    </source>
</evidence>
<dbReference type="Pfam" id="PF01032">
    <property type="entry name" value="FecCD"/>
    <property type="match status" value="1"/>
</dbReference>
<evidence type="ECO:0000256" key="8">
    <source>
        <dbReference type="ARBA" id="ARBA00023004"/>
    </source>
</evidence>
<feature type="transmembrane region" description="Helical" evidence="10">
    <location>
        <begin position="225"/>
        <end position="254"/>
    </location>
</feature>
<feature type="transmembrane region" description="Helical" evidence="10">
    <location>
        <begin position="178"/>
        <end position="198"/>
    </location>
</feature>
<keyword evidence="3" id="KW-0813">Transport</keyword>
<protein>
    <submittedName>
        <fullName evidence="11">Ferrichrome ABC transporter permease</fullName>
    </submittedName>
</protein>
<keyword evidence="9 10" id="KW-0472">Membrane</keyword>
<accession>A0A0H2VFE7</accession>
<evidence type="ECO:0000313" key="11">
    <source>
        <dbReference type="EMBL" id="AAO04113.1"/>
    </source>
</evidence>
<dbReference type="PANTHER" id="PTHR30472">
    <property type="entry name" value="FERRIC ENTEROBACTIN TRANSPORT SYSTEM PERMEASE PROTEIN"/>
    <property type="match status" value="1"/>
</dbReference>
<dbReference type="GO" id="GO:0022857">
    <property type="term" value="F:transmembrane transporter activity"/>
    <property type="evidence" value="ECO:0007669"/>
    <property type="project" value="InterPro"/>
</dbReference>
<dbReference type="eggNOG" id="COG4605">
    <property type="taxonomic scope" value="Bacteria"/>
</dbReference>
<dbReference type="PANTHER" id="PTHR30472:SF19">
    <property type="entry name" value="PETROBACTIN IMPORT SYSTEM PERMEASE PROTEIN YCLO"/>
    <property type="match status" value="1"/>
</dbReference>
<feature type="transmembrane region" description="Helical" evidence="10">
    <location>
        <begin position="12"/>
        <end position="32"/>
    </location>
</feature>
<dbReference type="AlphaFoldDB" id="A0A0H2VFE7"/>
<sequence>MQMSANKKISILVVMAICMAIFYLLVGLDFDIFEYQFQSRFKKFILILLVGASIGTSVVIFQSITTNRLLTPSIMGLDSVYLFVKVLPIFILGEQATVVTNIYLNFLITLIAMVFFSLLLFQVIFKLGHFSVYFILLVGVILGTFFRSITSFLQLIMNPESFLAVQNVMFASFEASNSKLVTVSGILLVILIIVTIILRPYLDVLLLGRAQAINLGVSYENMTRMFLILVALLVSISTALIGPVTFLGLLTVNLAHEFMKTYEHKFILPATILFSWISLFIAQWVVENLFEATTEFSLIVDLVGGSYFIYLLVKRRNAN</sequence>
<dbReference type="HOGENOM" id="CLU_050494_0_0_9"/>
<dbReference type="InterPro" id="IPR037294">
    <property type="entry name" value="ABC_BtuC-like"/>
</dbReference>
<feature type="transmembrane region" description="Helical" evidence="10">
    <location>
        <begin position="44"/>
        <end position="64"/>
    </location>
</feature>
<evidence type="ECO:0000256" key="4">
    <source>
        <dbReference type="ARBA" id="ARBA00022475"/>
    </source>
</evidence>
<evidence type="ECO:0000256" key="6">
    <source>
        <dbReference type="ARBA" id="ARBA00022692"/>
    </source>
</evidence>
<name>A0A0H2VFE7_STAES</name>
<keyword evidence="8" id="KW-0408">Iron</keyword>
<dbReference type="Gene3D" id="1.10.3470.10">
    <property type="entry name" value="ABC transporter involved in vitamin B12 uptake, BtuC"/>
    <property type="match status" value="1"/>
</dbReference>
<gene>
    <name evidence="11" type="ordered locus">SE_0516</name>
</gene>
<organism evidence="11 12">
    <name type="scientific">Staphylococcus epidermidis (strain ATCC 12228 / FDA PCI 1200)</name>
    <dbReference type="NCBI Taxonomy" id="176280"/>
    <lineage>
        <taxon>Bacteria</taxon>
        <taxon>Bacillati</taxon>
        <taxon>Bacillota</taxon>
        <taxon>Bacilli</taxon>
        <taxon>Bacillales</taxon>
        <taxon>Staphylococcaceae</taxon>
        <taxon>Staphylococcus</taxon>
    </lineage>
</organism>
<proteinExistence type="inferred from homology"/>
<keyword evidence="5" id="KW-0410">Iron transport</keyword>
<dbReference type="FunFam" id="1.10.3470.10:FF:000004">
    <property type="entry name" value="Iron compound ABC transporter, permease"/>
    <property type="match status" value="1"/>
</dbReference>
<dbReference type="GeneID" id="50019336"/>
<dbReference type="KEGG" id="sep:SE_0516"/>
<dbReference type="EMBL" id="AE015929">
    <property type="protein sequence ID" value="AAO04113.1"/>
    <property type="molecule type" value="Genomic_DNA"/>
</dbReference>
<dbReference type="SUPFAM" id="SSF81345">
    <property type="entry name" value="ABC transporter involved in vitamin B12 uptake, BtuC"/>
    <property type="match status" value="1"/>
</dbReference>
<evidence type="ECO:0000256" key="10">
    <source>
        <dbReference type="SAM" id="Phobius"/>
    </source>
</evidence>
<feature type="transmembrane region" description="Helical" evidence="10">
    <location>
        <begin position="292"/>
        <end position="313"/>
    </location>
</feature>
<dbReference type="CDD" id="cd06550">
    <property type="entry name" value="TM_ABC_iron-siderophores_like"/>
    <property type="match status" value="1"/>
</dbReference>
<feature type="transmembrane region" description="Helical" evidence="10">
    <location>
        <begin position="266"/>
        <end position="286"/>
    </location>
</feature>